<gene>
    <name evidence="6" type="ORF">Pmani_018827</name>
</gene>
<dbReference type="AlphaFoldDB" id="A0AAE1PLR3"/>
<keyword evidence="4" id="KW-0539">Nucleus</keyword>
<dbReference type="Pfam" id="PF05132">
    <property type="entry name" value="RNA_pol_Rpc4"/>
    <property type="match status" value="1"/>
</dbReference>
<protein>
    <recommendedName>
        <fullName evidence="8">DNA-directed RNA polymerase III subunit RPC4</fullName>
    </recommendedName>
</protein>
<evidence type="ECO:0000256" key="2">
    <source>
        <dbReference type="ARBA" id="ARBA00022478"/>
    </source>
</evidence>
<keyword evidence="3" id="KW-0804">Transcription</keyword>
<dbReference type="PANTHER" id="PTHR13408">
    <property type="entry name" value="DNA-DIRECTED RNA POLYMERASE III"/>
    <property type="match status" value="1"/>
</dbReference>
<dbReference type="GO" id="GO:0005666">
    <property type="term" value="C:RNA polymerase III complex"/>
    <property type="evidence" value="ECO:0007669"/>
    <property type="project" value="InterPro"/>
</dbReference>
<proteinExistence type="predicted"/>
<evidence type="ECO:0000313" key="6">
    <source>
        <dbReference type="EMBL" id="KAK4309565.1"/>
    </source>
</evidence>
<dbReference type="EMBL" id="JAWZYT010001735">
    <property type="protein sequence ID" value="KAK4309565.1"/>
    <property type="molecule type" value="Genomic_DNA"/>
</dbReference>
<evidence type="ECO:0000256" key="4">
    <source>
        <dbReference type="ARBA" id="ARBA00023242"/>
    </source>
</evidence>
<comment type="caution">
    <text evidence="6">The sequence shown here is derived from an EMBL/GenBank/DDBJ whole genome shotgun (WGS) entry which is preliminary data.</text>
</comment>
<reference evidence="6" key="1">
    <citation type="submission" date="2023-11" db="EMBL/GenBank/DDBJ databases">
        <title>Genome assemblies of two species of porcelain crab, Petrolisthes cinctipes and Petrolisthes manimaculis (Anomura: Porcellanidae).</title>
        <authorList>
            <person name="Angst P."/>
        </authorList>
    </citation>
    <scope>NUCLEOTIDE SEQUENCE</scope>
    <source>
        <strain evidence="6">PB745_02</strain>
        <tissue evidence="6">Gill</tissue>
    </source>
</reference>
<feature type="region of interest" description="Disordered" evidence="5">
    <location>
        <begin position="307"/>
        <end position="353"/>
    </location>
</feature>
<feature type="region of interest" description="Disordered" evidence="5">
    <location>
        <begin position="223"/>
        <end position="277"/>
    </location>
</feature>
<evidence type="ECO:0000256" key="5">
    <source>
        <dbReference type="SAM" id="MobiDB-lite"/>
    </source>
</evidence>
<keyword evidence="2" id="KW-0240">DNA-directed RNA polymerase</keyword>
<feature type="compositionally biased region" description="Basic and acidic residues" evidence="5">
    <location>
        <begin position="262"/>
        <end position="272"/>
    </location>
</feature>
<feature type="compositionally biased region" description="Basic and acidic residues" evidence="5">
    <location>
        <begin position="77"/>
        <end position="103"/>
    </location>
</feature>
<dbReference type="InterPro" id="IPR007811">
    <property type="entry name" value="RPC4"/>
</dbReference>
<name>A0AAE1PLR3_9EUCA</name>
<dbReference type="GO" id="GO:0042797">
    <property type="term" value="P:tRNA transcription by RNA polymerase III"/>
    <property type="evidence" value="ECO:0007669"/>
    <property type="project" value="TreeGrafter"/>
</dbReference>
<evidence type="ECO:0000256" key="3">
    <source>
        <dbReference type="ARBA" id="ARBA00023163"/>
    </source>
</evidence>
<evidence type="ECO:0000313" key="7">
    <source>
        <dbReference type="Proteomes" id="UP001292094"/>
    </source>
</evidence>
<dbReference type="PANTHER" id="PTHR13408:SF0">
    <property type="entry name" value="DNA-DIRECTED RNA POLYMERASE III SUBUNIT RPC4"/>
    <property type="match status" value="1"/>
</dbReference>
<accession>A0AAE1PLR3</accession>
<feature type="compositionally biased region" description="Basic and acidic residues" evidence="5">
    <location>
        <begin position="1"/>
        <end position="19"/>
    </location>
</feature>
<organism evidence="6 7">
    <name type="scientific">Petrolisthes manimaculis</name>
    <dbReference type="NCBI Taxonomy" id="1843537"/>
    <lineage>
        <taxon>Eukaryota</taxon>
        <taxon>Metazoa</taxon>
        <taxon>Ecdysozoa</taxon>
        <taxon>Arthropoda</taxon>
        <taxon>Crustacea</taxon>
        <taxon>Multicrustacea</taxon>
        <taxon>Malacostraca</taxon>
        <taxon>Eumalacostraca</taxon>
        <taxon>Eucarida</taxon>
        <taxon>Decapoda</taxon>
        <taxon>Pleocyemata</taxon>
        <taxon>Anomura</taxon>
        <taxon>Galatheoidea</taxon>
        <taxon>Porcellanidae</taxon>
        <taxon>Petrolisthes</taxon>
    </lineage>
</organism>
<feature type="compositionally biased region" description="Polar residues" evidence="5">
    <location>
        <begin position="319"/>
        <end position="342"/>
    </location>
</feature>
<comment type="subcellular location">
    <subcellularLocation>
        <location evidence="1">Nucleus</location>
    </subcellularLocation>
</comment>
<keyword evidence="7" id="KW-1185">Reference proteome</keyword>
<evidence type="ECO:0000256" key="1">
    <source>
        <dbReference type="ARBA" id="ARBA00004123"/>
    </source>
</evidence>
<feature type="region of interest" description="Disordered" evidence="5">
    <location>
        <begin position="1"/>
        <end position="114"/>
    </location>
</feature>
<evidence type="ECO:0008006" key="8">
    <source>
        <dbReference type="Google" id="ProtNLM"/>
    </source>
</evidence>
<dbReference type="Proteomes" id="UP001292094">
    <property type="component" value="Unassembled WGS sequence"/>
</dbReference>
<sequence>MKIDTNKMADGTKVKEGKKGAGGGALGITPSGPAIPGRLPSFRGPRDLTLSASTSGTLIRPTLATRARKTFSPNIPVRREKSDKLDQQCDKGGKRGRDRDKGRKNGSRGRGRAREFVQTTGSLFGEGIAGTTQRRGLMKGAGGFGGGGGGGGGKSGDAGFIHKPVLNLESVNNIDKEHEDQKLKEILRDNFIDDSDDGLSRFGDDDDLLPVQLPMVDTGRGFKEEDAREGKQPIPVKMEVKSEPNDSTEDFSSREINVTDATEDKKPPDRKLLIKGGLPVHKKTPEVSVPQLLTGKHEELIFIQLPNSLPSHPPMVKQEPNSLQSKTSGQQDQQKTTSNTVSSEDEEKKPTKQFCTLNTLPEGRIGTLKIYKSGKVELWFGDHKLTVDKGTQVGFLQDVASVDVDEENKTGDMTVLGHVRHRLVCTPDLETLVKQTKT</sequence>
<dbReference type="GO" id="GO:0003677">
    <property type="term" value="F:DNA binding"/>
    <property type="evidence" value="ECO:0007669"/>
    <property type="project" value="InterPro"/>
</dbReference>